<gene>
    <name evidence="2" type="ORF">FEJ81_09655</name>
</gene>
<protein>
    <submittedName>
        <fullName evidence="2">Uncharacterized protein</fullName>
    </submittedName>
</protein>
<dbReference type="Proteomes" id="UP000302218">
    <property type="component" value="Chromosome"/>
</dbReference>
<organism evidence="2 3">
    <name type="scientific">Natrinema versiforme</name>
    <dbReference type="NCBI Taxonomy" id="88724"/>
    <lineage>
        <taxon>Archaea</taxon>
        <taxon>Methanobacteriati</taxon>
        <taxon>Methanobacteriota</taxon>
        <taxon>Stenosarchaea group</taxon>
        <taxon>Halobacteria</taxon>
        <taxon>Halobacteriales</taxon>
        <taxon>Natrialbaceae</taxon>
        <taxon>Natrinema</taxon>
    </lineage>
</organism>
<feature type="transmembrane region" description="Helical" evidence="1">
    <location>
        <begin position="37"/>
        <end position="59"/>
    </location>
</feature>
<proteinExistence type="predicted"/>
<keyword evidence="1" id="KW-0472">Membrane</keyword>
<dbReference type="EMBL" id="CP040330">
    <property type="protein sequence ID" value="QCS42612.1"/>
    <property type="molecule type" value="Genomic_DNA"/>
</dbReference>
<dbReference type="KEGG" id="nvr:FEJ81_09655"/>
<evidence type="ECO:0000313" key="2">
    <source>
        <dbReference type="EMBL" id="QCS42612.1"/>
    </source>
</evidence>
<sequence>METDTDGDADPGDAHGLTQGELYTVLRTAITDALLDVLGTVFLLAIALLFVVTGVYGLLVGPSRTGVVVGTVFVALGAAIAAVALDYVPPFSE</sequence>
<evidence type="ECO:0000313" key="3">
    <source>
        <dbReference type="Proteomes" id="UP000302218"/>
    </source>
</evidence>
<dbReference type="RefSeq" id="WP_138245095.1">
    <property type="nucleotide sequence ID" value="NZ_CP040330.1"/>
</dbReference>
<keyword evidence="1" id="KW-1133">Transmembrane helix</keyword>
<feature type="transmembrane region" description="Helical" evidence="1">
    <location>
        <begin position="66"/>
        <end position="85"/>
    </location>
</feature>
<dbReference type="AlphaFoldDB" id="A0A4P8WHU3"/>
<accession>A0A4P8WHU3</accession>
<keyword evidence="1" id="KW-0812">Transmembrane</keyword>
<reference evidence="3" key="1">
    <citation type="submission" date="2019-05" db="EMBL/GenBank/DDBJ databases">
        <title>Genome sequence and methylation pattern of the halophilic Archaeon Natrinema versiforme BOL5-4.</title>
        <authorList>
            <person name="DasSarma P."/>
            <person name="Anton B.P."/>
            <person name="DasSarma S.L."/>
            <person name="Martinez F.L."/>
            <person name="Guzman D."/>
            <person name="Roberts R.J."/>
            <person name="DasSarma S."/>
        </authorList>
    </citation>
    <scope>NUCLEOTIDE SEQUENCE [LARGE SCALE GENOMIC DNA]</scope>
    <source>
        <strain evidence="3">BOL5-4</strain>
    </source>
</reference>
<evidence type="ECO:0000256" key="1">
    <source>
        <dbReference type="SAM" id="Phobius"/>
    </source>
</evidence>
<name>A0A4P8WHU3_9EURY</name>
<dbReference type="GeneID" id="40265538"/>